<dbReference type="GO" id="GO:0009298">
    <property type="term" value="P:GDP-mannose biosynthetic process"/>
    <property type="evidence" value="ECO:0007669"/>
    <property type="project" value="TreeGrafter"/>
</dbReference>
<dbReference type="AlphaFoldDB" id="A0A414RF44"/>
<evidence type="ECO:0000313" key="9">
    <source>
        <dbReference type="EMBL" id="RHF91682.1"/>
    </source>
</evidence>
<dbReference type="InterPro" id="IPR051161">
    <property type="entry name" value="Mannose-6P_isomerase_type2"/>
</dbReference>
<dbReference type="Gene3D" id="3.90.550.10">
    <property type="entry name" value="Spore Coat Polysaccharide Biosynthesis Protein SpsA, Chain A"/>
    <property type="match status" value="1"/>
</dbReference>
<evidence type="ECO:0000256" key="7">
    <source>
        <dbReference type="ARBA" id="ARBA00047343"/>
    </source>
</evidence>
<dbReference type="PANTHER" id="PTHR46390">
    <property type="entry name" value="MANNOSE-1-PHOSPHATE GUANYLYLTRANSFERASE"/>
    <property type="match status" value="1"/>
</dbReference>
<evidence type="ECO:0000256" key="6">
    <source>
        <dbReference type="ARBA" id="ARBA00023134"/>
    </source>
</evidence>
<evidence type="ECO:0000256" key="1">
    <source>
        <dbReference type="ARBA" id="ARBA00006115"/>
    </source>
</evidence>
<dbReference type="CDD" id="cd02509">
    <property type="entry name" value="GDP-M1P_Guanylyltransferase"/>
    <property type="match status" value="1"/>
</dbReference>
<dbReference type="PANTHER" id="PTHR46390:SF1">
    <property type="entry name" value="MANNOSE-1-PHOSPHATE GUANYLYLTRANSFERASE"/>
    <property type="match status" value="1"/>
</dbReference>
<dbReference type="GO" id="GO:0004475">
    <property type="term" value="F:mannose-1-phosphate guanylyltransferase (GTP) activity"/>
    <property type="evidence" value="ECO:0007669"/>
    <property type="project" value="UniProtKB-EC"/>
</dbReference>
<keyword evidence="3 9" id="KW-0808">Transferase</keyword>
<evidence type="ECO:0000313" key="10">
    <source>
        <dbReference type="Proteomes" id="UP000283485"/>
    </source>
</evidence>
<accession>A0A414RF44</accession>
<feature type="domain" description="Nucleotidyl transferase" evidence="8">
    <location>
        <begin position="5"/>
        <end position="284"/>
    </location>
</feature>
<dbReference type="Pfam" id="PF00483">
    <property type="entry name" value="NTP_transferase"/>
    <property type="match status" value="1"/>
</dbReference>
<dbReference type="RefSeq" id="WP_118211361.1">
    <property type="nucleotide sequence ID" value="NZ_QRHQ01000008.1"/>
</dbReference>
<dbReference type="FunFam" id="3.90.550.10:FF:000046">
    <property type="entry name" value="Mannose-1-phosphate guanylyltransferase (GDP)"/>
    <property type="match status" value="1"/>
</dbReference>
<comment type="similarity">
    <text evidence="1">Belongs to the mannose-6-phosphate isomerase type 2 family.</text>
</comment>
<reference evidence="9 10" key="1">
    <citation type="submission" date="2018-08" db="EMBL/GenBank/DDBJ databases">
        <title>A genome reference for cultivated species of the human gut microbiota.</title>
        <authorList>
            <person name="Zou Y."/>
            <person name="Xue W."/>
            <person name="Luo G."/>
        </authorList>
    </citation>
    <scope>NUCLEOTIDE SEQUENCE [LARGE SCALE GENOMIC DNA]</scope>
    <source>
        <strain evidence="9 10">AM23-23</strain>
    </source>
</reference>
<dbReference type="InterPro" id="IPR049577">
    <property type="entry name" value="GMPP_N"/>
</dbReference>
<name>A0A414RF44_9BACT</name>
<keyword evidence="4 9" id="KW-0548">Nucleotidyltransferase</keyword>
<comment type="catalytic activity">
    <reaction evidence="7">
        <text>alpha-D-mannose 1-phosphate + GTP + H(+) = GDP-alpha-D-mannose + diphosphate</text>
        <dbReference type="Rhea" id="RHEA:15229"/>
        <dbReference type="ChEBI" id="CHEBI:15378"/>
        <dbReference type="ChEBI" id="CHEBI:33019"/>
        <dbReference type="ChEBI" id="CHEBI:37565"/>
        <dbReference type="ChEBI" id="CHEBI:57527"/>
        <dbReference type="ChEBI" id="CHEBI:58409"/>
        <dbReference type="EC" id="2.7.7.13"/>
    </reaction>
</comment>
<dbReference type="SUPFAM" id="SSF159283">
    <property type="entry name" value="Guanosine diphospho-D-mannose pyrophosphorylase/mannose-6-phosphate isomerase linker domain"/>
    <property type="match status" value="1"/>
</dbReference>
<dbReference type="InterPro" id="IPR005835">
    <property type="entry name" value="NTP_transferase_dom"/>
</dbReference>
<dbReference type="EMBL" id="QRHQ01000008">
    <property type="protein sequence ID" value="RHF91682.1"/>
    <property type="molecule type" value="Genomic_DNA"/>
</dbReference>
<evidence type="ECO:0000256" key="5">
    <source>
        <dbReference type="ARBA" id="ARBA00022741"/>
    </source>
</evidence>
<sequence>MQNHVVIMAGGIGSRFWPMSVPEYPKQFIDVMGVGKSLIQLTAERFEGVCPKENFWVVTSEKYVGIVKEQLPEIPTQHILAEPEARNTAPCIAYACWKIKKQYPEANIVVTPSDALVLDKEEFKRCISQALEFTANSEAIVTLGMKPTRPETGYGYIAATEEEQNGIYKVEAFKEKPNLETAQKYVAQGNYFWNAGIFVWNVQTITHAIEKYAPQIAGVMEKMAPDFYTEKETETLKADFPTCEKVSIDYAVMEKAEDIHVLPAEFGWSDLGSWGSLHSLLPQDENGNAKVGDNVKLFDCRNCVVHVADEKKVVLEGLDGFIVAEKDGRLLVCRLTEEQRIKEFSQA</sequence>
<dbReference type="InterPro" id="IPR029044">
    <property type="entry name" value="Nucleotide-diphossugar_trans"/>
</dbReference>
<dbReference type="GO" id="GO:0005525">
    <property type="term" value="F:GTP binding"/>
    <property type="evidence" value="ECO:0007669"/>
    <property type="project" value="UniProtKB-KW"/>
</dbReference>
<evidence type="ECO:0000256" key="2">
    <source>
        <dbReference type="ARBA" id="ARBA00012387"/>
    </source>
</evidence>
<dbReference type="EC" id="2.7.7.13" evidence="2"/>
<keyword evidence="6" id="KW-0342">GTP-binding</keyword>
<evidence type="ECO:0000259" key="8">
    <source>
        <dbReference type="Pfam" id="PF00483"/>
    </source>
</evidence>
<evidence type="ECO:0000256" key="4">
    <source>
        <dbReference type="ARBA" id="ARBA00022695"/>
    </source>
</evidence>
<comment type="caution">
    <text evidence="9">The sequence shown here is derived from an EMBL/GenBank/DDBJ whole genome shotgun (WGS) entry which is preliminary data.</text>
</comment>
<dbReference type="SUPFAM" id="SSF53448">
    <property type="entry name" value="Nucleotide-diphospho-sugar transferases"/>
    <property type="match status" value="1"/>
</dbReference>
<proteinExistence type="inferred from homology"/>
<keyword evidence="5" id="KW-0547">Nucleotide-binding</keyword>
<gene>
    <name evidence="9" type="ORF">DW653_05790</name>
</gene>
<organism evidence="9 10">
    <name type="scientific">Phocaeicola plebeius</name>
    <dbReference type="NCBI Taxonomy" id="310297"/>
    <lineage>
        <taxon>Bacteria</taxon>
        <taxon>Pseudomonadati</taxon>
        <taxon>Bacteroidota</taxon>
        <taxon>Bacteroidia</taxon>
        <taxon>Bacteroidales</taxon>
        <taxon>Bacteroidaceae</taxon>
        <taxon>Phocaeicola</taxon>
    </lineage>
</organism>
<protein>
    <recommendedName>
        <fullName evidence="2">mannose-1-phosphate guanylyltransferase</fullName>
        <ecNumber evidence="2">2.7.7.13</ecNumber>
    </recommendedName>
</protein>
<evidence type="ECO:0000256" key="3">
    <source>
        <dbReference type="ARBA" id="ARBA00022679"/>
    </source>
</evidence>
<dbReference type="Proteomes" id="UP000283485">
    <property type="component" value="Unassembled WGS sequence"/>
</dbReference>